<accession>A0A369KDA3</accession>
<gene>
    <name evidence="2" type="ORF">Hypma_015805</name>
</gene>
<evidence type="ECO:0000313" key="2">
    <source>
        <dbReference type="EMBL" id="RDB28906.1"/>
    </source>
</evidence>
<reference evidence="2" key="1">
    <citation type="submission" date="2018-04" db="EMBL/GenBank/DDBJ databases">
        <title>Whole genome sequencing of Hypsizygus marmoreus.</title>
        <authorList>
            <person name="Choi I.-G."/>
            <person name="Min B."/>
            <person name="Kim J.-G."/>
            <person name="Kim S."/>
            <person name="Oh Y.-L."/>
            <person name="Kong W.-S."/>
            <person name="Park H."/>
            <person name="Jeong J."/>
            <person name="Song E.-S."/>
        </authorList>
    </citation>
    <scope>NUCLEOTIDE SEQUENCE [LARGE SCALE GENOMIC DNA]</scope>
    <source>
        <strain evidence="2">51987-8</strain>
    </source>
</reference>
<name>A0A369KDA3_HYPMA</name>
<dbReference type="InterPro" id="IPR046528">
    <property type="entry name" value="DUF6593"/>
</dbReference>
<protein>
    <recommendedName>
        <fullName evidence="1">DUF6593 domain-containing protein</fullName>
    </recommendedName>
</protein>
<feature type="domain" description="DUF6593" evidence="1">
    <location>
        <begin position="101"/>
        <end position="242"/>
    </location>
</feature>
<evidence type="ECO:0000313" key="3">
    <source>
        <dbReference type="Proteomes" id="UP000076154"/>
    </source>
</evidence>
<dbReference type="Proteomes" id="UP000076154">
    <property type="component" value="Unassembled WGS sequence"/>
</dbReference>
<evidence type="ECO:0000259" key="1">
    <source>
        <dbReference type="Pfam" id="PF20236"/>
    </source>
</evidence>
<proteinExistence type="predicted"/>
<dbReference type="InParanoid" id="A0A369KDA3"/>
<organism evidence="2 3">
    <name type="scientific">Hypsizygus marmoreus</name>
    <name type="common">White beech mushroom</name>
    <name type="synonym">Agaricus marmoreus</name>
    <dbReference type="NCBI Taxonomy" id="39966"/>
    <lineage>
        <taxon>Eukaryota</taxon>
        <taxon>Fungi</taxon>
        <taxon>Dikarya</taxon>
        <taxon>Basidiomycota</taxon>
        <taxon>Agaricomycotina</taxon>
        <taxon>Agaricomycetes</taxon>
        <taxon>Agaricomycetidae</taxon>
        <taxon>Agaricales</taxon>
        <taxon>Tricholomatineae</taxon>
        <taxon>Lyophyllaceae</taxon>
        <taxon>Hypsizygus</taxon>
    </lineage>
</organism>
<sequence length="247" mass="27362">MILPTPSEIQAKLALDVPSHVSPSPSLRTPPPPVHPALQYGVASSTASPPGYQATRKPLSSITYTFWPQTTPPNSMVLAPPLDLDNPRPSYCISVNLNCFTPTSHVTTIRRGSWEGEFVGDFEIGLSNSKKPNTLCIRGNEHHLSDILKSGYQPFRNTWTWRISDHDKPISLFWDDSAAGGVLTCFSSKDKTTANVVARFIPPAHLRRHGRPAEMNRLEVSPQGHDYFDDILLCALILERIRTTPSL</sequence>
<dbReference type="OrthoDB" id="3174721at2759"/>
<comment type="caution">
    <text evidence="2">The sequence shown here is derived from an EMBL/GenBank/DDBJ whole genome shotgun (WGS) entry which is preliminary data.</text>
</comment>
<dbReference type="Pfam" id="PF20236">
    <property type="entry name" value="DUF6593"/>
    <property type="match status" value="1"/>
</dbReference>
<dbReference type="AlphaFoldDB" id="A0A369KDA3"/>
<keyword evidence="3" id="KW-1185">Reference proteome</keyword>
<dbReference type="EMBL" id="LUEZ02000010">
    <property type="protein sequence ID" value="RDB28906.1"/>
    <property type="molecule type" value="Genomic_DNA"/>
</dbReference>